<evidence type="ECO:0000256" key="5">
    <source>
        <dbReference type="ARBA" id="ARBA00023136"/>
    </source>
</evidence>
<dbReference type="EMBL" id="UINC01120690">
    <property type="protein sequence ID" value="SVC95324.1"/>
    <property type="molecule type" value="Genomic_DNA"/>
</dbReference>
<keyword evidence="3 6" id="KW-0812">Transmembrane</keyword>
<sequence>MVPEEVRHKLSDRVFHWVMACLVITLLGTSFLPILGIKFNWVPIHWISGVLLILAVIFHLYRSLFVHGLKTMMPNRDDLRSVVGNAQSGEEGKYDLNQKLYHWSVAFIMLVLLLTGGVMMAKIDTPLWRRDPSILSDWNWGIVYTLHGAASLLLIFFFILHIYFTFLPEHRQLLVSMVFGKTQTDDT</sequence>
<feature type="transmembrane region" description="Helical" evidence="6">
    <location>
        <begin position="14"/>
        <end position="37"/>
    </location>
</feature>
<dbReference type="InterPro" id="IPR011577">
    <property type="entry name" value="Cyt_b561_bac/Ni-Hgenase"/>
</dbReference>
<evidence type="ECO:0000256" key="4">
    <source>
        <dbReference type="ARBA" id="ARBA00022989"/>
    </source>
</evidence>
<comment type="subcellular location">
    <subcellularLocation>
        <location evidence="1">Cell membrane</location>
        <topology evidence="1">Multi-pass membrane protein</topology>
    </subcellularLocation>
</comment>
<dbReference type="GO" id="GO:0020037">
    <property type="term" value="F:heme binding"/>
    <property type="evidence" value="ECO:0007669"/>
    <property type="project" value="TreeGrafter"/>
</dbReference>
<feature type="transmembrane region" description="Helical" evidence="6">
    <location>
        <begin position="100"/>
        <end position="121"/>
    </location>
</feature>
<evidence type="ECO:0000256" key="3">
    <source>
        <dbReference type="ARBA" id="ARBA00022692"/>
    </source>
</evidence>
<evidence type="ECO:0000256" key="1">
    <source>
        <dbReference type="ARBA" id="ARBA00004651"/>
    </source>
</evidence>
<proteinExistence type="predicted"/>
<dbReference type="Gene3D" id="1.20.950.20">
    <property type="entry name" value="Transmembrane di-heme cytochromes, Chain C"/>
    <property type="match status" value="1"/>
</dbReference>
<feature type="domain" description="Cytochrome b561 bacterial/Ni-hydrogenase" evidence="7">
    <location>
        <begin position="9"/>
        <end position="180"/>
    </location>
</feature>
<organism evidence="8">
    <name type="scientific">marine metagenome</name>
    <dbReference type="NCBI Taxonomy" id="408172"/>
    <lineage>
        <taxon>unclassified sequences</taxon>
        <taxon>metagenomes</taxon>
        <taxon>ecological metagenomes</taxon>
    </lineage>
</organism>
<accession>A0A382RC88</accession>
<keyword evidence="4 6" id="KW-1133">Transmembrane helix</keyword>
<evidence type="ECO:0000256" key="2">
    <source>
        <dbReference type="ARBA" id="ARBA00022475"/>
    </source>
</evidence>
<protein>
    <recommendedName>
        <fullName evidence="7">Cytochrome b561 bacterial/Ni-hydrogenase domain-containing protein</fullName>
    </recommendedName>
</protein>
<dbReference type="SUPFAM" id="SSF81342">
    <property type="entry name" value="Transmembrane di-heme cytochromes"/>
    <property type="match status" value="1"/>
</dbReference>
<gene>
    <name evidence="8" type="ORF">METZ01_LOCUS348178</name>
</gene>
<evidence type="ECO:0000313" key="8">
    <source>
        <dbReference type="EMBL" id="SVC95324.1"/>
    </source>
</evidence>
<evidence type="ECO:0000259" key="7">
    <source>
        <dbReference type="Pfam" id="PF01292"/>
    </source>
</evidence>
<keyword evidence="2" id="KW-1003">Cell membrane</keyword>
<dbReference type="Pfam" id="PF01292">
    <property type="entry name" value="Ni_hydr_CYTB"/>
    <property type="match status" value="1"/>
</dbReference>
<feature type="transmembrane region" description="Helical" evidence="6">
    <location>
        <begin position="141"/>
        <end position="164"/>
    </location>
</feature>
<dbReference type="InterPro" id="IPR016174">
    <property type="entry name" value="Di-haem_cyt_TM"/>
</dbReference>
<keyword evidence="5 6" id="KW-0472">Membrane</keyword>
<dbReference type="GO" id="GO:0009055">
    <property type="term" value="F:electron transfer activity"/>
    <property type="evidence" value="ECO:0007669"/>
    <property type="project" value="InterPro"/>
</dbReference>
<reference evidence="8" key="1">
    <citation type="submission" date="2018-05" db="EMBL/GenBank/DDBJ databases">
        <authorList>
            <person name="Lanie J.A."/>
            <person name="Ng W.-L."/>
            <person name="Kazmierczak K.M."/>
            <person name="Andrzejewski T.M."/>
            <person name="Davidsen T.M."/>
            <person name="Wayne K.J."/>
            <person name="Tettelin H."/>
            <person name="Glass J.I."/>
            <person name="Rusch D."/>
            <person name="Podicherti R."/>
            <person name="Tsui H.-C.T."/>
            <person name="Winkler M.E."/>
        </authorList>
    </citation>
    <scope>NUCLEOTIDE SEQUENCE</scope>
</reference>
<dbReference type="PANTHER" id="PTHR30485:SF1">
    <property type="entry name" value="CYTOCHROME YDHU-RELATED"/>
    <property type="match status" value="1"/>
</dbReference>
<dbReference type="InterPro" id="IPR051542">
    <property type="entry name" value="Hydrogenase_cytochrome"/>
</dbReference>
<dbReference type="AlphaFoldDB" id="A0A382RC88"/>
<dbReference type="GO" id="GO:0005886">
    <property type="term" value="C:plasma membrane"/>
    <property type="evidence" value="ECO:0007669"/>
    <property type="project" value="UniProtKB-SubCell"/>
</dbReference>
<name>A0A382RC88_9ZZZZ</name>
<evidence type="ECO:0000256" key="6">
    <source>
        <dbReference type="SAM" id="Phobius"/>
    </source>
</evidence>
<dbReference type="GO" id="GO:0022904">
    <property type="term" value="P:respiratory electron transport chain"/>
    <property type="evidence" value="ECO:0007669"/>
    <property type="project" value="InterPro"/>
</dbReference>
<feature type="transmembrane region" description="Helical" evidence="6">
    <location>
        <begin position="43"/>
        <end position="61"/>
    </location>
</feature>
<dbReference type="PANTHER" id="PTHR30485">
    <property type="entry name" value="NI/FE-HYDROGENASE 1 B-TYPE CYTOCHROME SUBUNIT"/>
    <property type="match status" value="1"/>
</dbReference>